<organism evidence="2 3">
    <name type="scientific">Methanothrix thermoacetophila (strain DSM 6194 / JCM 14653 / NBRC 101360 / PT)</name>
    <name type="common">Methanosaeta thermophila</name>
    <dbReference type="NCBI Taxonomy" id="349307"/>
    <lineage>
        <taxon>Archaea</taxon>
        <taxon>Methanobacteriati</taxon>
        <taxon>Methanobacteriota</taxon>
        <taxon>Stenosarchaea group</taxon>
        <taxon>Methanomicrobia</taxon>
        <taxon>Methanotrichales</taxon>
        <taxon>Methanotrichaceae</taxon>
        <taxon>Methanothrix</taxon>
    </lineage>
</organism>
<dbReference type="KEGG" id="mtp:Mthe_0316"/>
<accession>A0B5Y7</accession>
<name>A0B5Y7_METTP</name>
<dbReference type="Proteomes" id="UP000000674">
    <property type="component" value="Chromosome"/>
</dbReference>
<sequence length="340" mass="38695">MSAQTNLERAADSLIKYLTVRPEELMRQTGIKEKDFAPIEPQPFEGRIFAVDGSNVKVCDLSVVKANHIRAGYVVYRGRRWERTAVTYDDLFVADRRDYMEWFREPLERLEMGEIDLSGLRGSELDRISTYFRELQEYVALDAALSESEEGDLILYDGGFAIWKDRPFGRVVDEIIKRAAKRGVDLLGVSKSTTISWGEISMPLVYHVSRLGKNLLPGMAWCVDLGGKNVHPDLQEGRWEGSIYMVLFHPEADRAFRVDVPSYMNGRVTSALSKAAAFSGSSESPGYPHALFRAHHDLKLSSHDGNMSWFRMIDTMAKRHSVSMKDLRSAMDYHEILDIF</sequence>
<dbReference type="RefSeq" id="WP_011695510.1">
    <property type="nucleotide sequence ID" value="NC_008553.1"/>
</dbReference>
<protein>
    <recommendedName>
        <fullName evidence="1">NurA domain-containing protein</fullName>
    </recommendedName>
</protein>
<dbReference type="SMART" id="SM00933">
    <property type="entry name" value="NurA"/>
    <property type="match status" value="1"/>
</dbReference>
<dbReference type="InterPro" id="IPR018977">
    <property type="entry name" value="NurA_domain"/>
</dbReference>
<evidence type="ECO:0000259" key="1">
    <source>
        <dbReference type="SMART" id="SM00933"/>
    </source>
</evidence>
<dbReference type="OrthoDB" id="148226at2157"/>
<keyword evidence="3" id="KW-1185">Reference proteome</keyword>
<dbReference type="EMBL" id="CP000477">
    <property type="protein sequence ID" value="ABK14111.1"/>
    <property type="molecule type" value="Genomic_DNA"/>
</dbReference>
<dbReference type="HOGENOM" id="CLU_815386_0_0_2"/>
<dbReference type="GeneID" id="4463294"/>
<dbReference type="AlphaFoldDB" id="A0B5Y7"/>
<dbReference type="Pfam" id="PF09376">
    <property type="entry name" value="NurA"/>
    <property type="match status" value="1"/>
</dbReference>
<evidence type="ECO:0000313" key="2">
    <source>
        <dbReference type="EMBL" id="ABK14111.1"/>
    </source>
</evidence>
<feature type="domain" description="NurA" evidence="1">
    <location>
        <begin position="46"/>
        <end position="300"/>
    </location>
</feature>
<reference evidence="2 3" key="1">
    <citation type="submission" date="2006-10" db="EMBL/GenBank/DDBJ databases">
        <title>Complete sequence of Methanosaeta thermophila PT.</title>
        <authorList>
            <consortium name="US DOE Joint Genome Institute"/>
            <person name="Copeland A."/>
            <person name="Lucas S."/>
            <person name="Lapidus A."/>
            <person name="Barry K."/>
            <person name="Detter J.C."/>
            <person name="Glavina del Rio T."/>
            <person name="Hammon N."/>
            <person name="Israni S."/>
            <person name="Pitluck S."/>
            <person name="Chain P."/>
            <person name="Malfatti S."/>
            <person name="Shin M."/>
            <person name="Vergez L."/>
            <person name="Schmutz J."/>
            <person name="Larimer F."/>
            <person name="Land M."/>
            <person name="Hauser L."/>
            <person name="Kyrpides N."/>
            <person name="Kim E."/>
            <person name="Smith K.S."/>
            <person name="Ingram-Smith C."/>
            <person name="Richardson P."/>
        </authorList>
    </citation>
    <scope>NUCLEOTIDE SEQUENCE [LARGE SCALE GENOMIC DNA]</scope>
    <source>
        <strain evidence="3">DSM 6194 / JCM 14653 / NBRC 101360 / PT</strain>
    </source>
</reference>
<dbReference type="STRING" id="349307.Mthe_0316"/>
<gene>
    <name evidence="2" type="ordered locus">Mthe_0316</name>
</gene>
<proteinExistence type="predicted"/>
<evidence type="ECO:0000313" key="3">
    <source>
        <dbReference type="Proteomes" id="UP000000674"/>
    </source>
</evidence>